<feature type="compositionally biased region" description="Basic and acidic residues" evidence="6">
    <location>
        <begin position="256"/>
        <end position="266"/>
    </location>
</feature>
<dbReference type="Pfam" id="PF01138">
    <property type="entry name" value="RNase_PH"/>
    <property type="match status" value="1"/>
</dbReference>
<keyword evidence="3" id="KW-0698">rRNA processing</keyword>
<dbReference type="Proteomes" id="UP001431209">
    <property type="component" value="Unassembled WGS sequence"/>
</dbReference>
<dbReference type="PANTHER" id="PTHR11953:SF1">
    <property type="entry name" value="EXOSOME COMPLEX COMPONENT RRP46"/>
    <property type="match status" value="1"/>
</dbReference>
<evidence type="ECO:0000313" key="8">
    <source>
        <dbReference type="EMBL" id="KAL0483057.1"/>
    </source>
</evidence>
<comment type="caution">
    <text evidence="8">The sequence shown here is derived from an EMBL/GenBank/DDBJ whole genome shotgun (WGS) entry which is preliminary data.</text>
</comment>
<gene>
    <name evidence="8" type="ORF">AKO1_014924</name>
</gene>
<dbReference type="InterPro" id="IPR050080">
    <property type="entry name" value="RNase_PH"/>
</dbReference>
<evidence type="ECO:0000256" key="2">
    <source>
        <dbReference type="ARBA" id="ARBA00006678"/>
    </source>
</evidence>
<reference evidence="8 9" key="1">
    <citation type="submission" date="2024-03" db="EMBL/GenBank/DDBJ databases">
        <title>The Acrasis kona genome and developmental transcriptomes reveal deep origins of eukaryotic multicellular pathways.</title>
        <authorList>
            <person name="Sheikh S."/>
            <person name="Fu C.-J."/>
            <person name="Brown M.W."/>
            <person name="Baldauf S.L."/>
        </authorList>
    </citation>
    <scope>NUCLEOTIDE SEQUENCE [LARGE SCALE GENOMIC DNA]</scope>
    <source>
        <strain evidence="8 9">ATCC MYA-3509</strain>
    </source>
</reference>
<evidence type="ECO:0000256" key="1">
    <source>
        <dbReference type="ARBA" id="ARBA00004123"/>
    </source>
</evidence>
<dbReference type="GO" id="GO:0016075">
    <property type="term" value="P:rRNA catabolic process"/>
    <property type="evidence" value="ECO:0007669"/>
    <property type="project" value="TreeGrafter"/>
</dbReference>
<dbReference type="GO" id="GO:0003723">
    <property type="term" value="F:RNA binding"/>
    <property type="evidence" value="ECO:0007669"/>
    <property type="project" value="TreeGrafter"/>
</dbReference>
<comment type="subcellular location">
    <subcellularLocation>
        <location evidence="1">Nucleus</location>
    </subcellularLocation>
</comment>
<feature type="domain" description="Exoribonuclease phosphorolytic" evidence="7">
    <location>
        <begin position="15"/>
        <end position="135"/>
    </location>
</feature>
<dbReference type="PANTHER" id="PTHR11953">
    <property type="entry name" value="EXOSOME COMPLEX COMPONENT"/>
    <property type="match status" value="1"/>
</dbReference>
<evidence type="ECO:0000256" key="3">
    <source>
        <dbReference type="ARBA" id="ARBA00022552"/>
    </source>
</evidence>
<dbReference type="InterPro" id="IPR020568">
    <property type="entry name" value="Ribosomal_Su5_D2-typ_SF"/>
</dbReference>
<keyword evidence="5" id="KW-0539">Nucleus</keyword>
<evidence type="ECO:0000259" key="7">
    <source>
        <dbReference type="Pfam" id="PF01138"/>
    </source>
</evidence>
<dbReference type="GO" id="GO:0000176">
    <property type="term" value="C:nuclear exosome (RNase complex)"/>
    <property type="evidence" value="ECO:0007669"/>
    <property type="project" value="TreeGrafter"/>
</dbReference>
<accession>A0AAW2Z1A7</accession>
<dbReference type="GO" id="GO:0034475">
    <property type="term" value="P:U4 snRNA 3'-end processing"/>
    <property type="evidence" value="ECO:0007669"/>
    <property type="project" value="TreeGrafter"/>
</dbReference>
<dbReference type="Gene3D" id="3.30.230.70">
    <property type="entry name" value="GHMP Kinase, N-terminal domain"/>
    <property type="match status" value="1"/>
</dbReference>
<dbReference type="EMBL" id="JAOPGA020000925">
    <property type="protein sequence ID" value="KAL0483057.1"/>
    <property type="molecule type" value="Genomic_DNA"/>
</dbReference>
<organism evidence="8 9">
    <name type="scientific">Acrasis kona</name>
    <dbReference type="NCBI Taxonomy" id="1008807"/>
    <lineage>
        <taxon>Eukaryota</taxon>
        <taxon>Discoba</taxon>
        <taxon>Heterolobosea</taxon>
        <taxon>Tetramitia</taxon>
        <taxon>Eutetramitia</taxon>
        <taxon>Acrasidae</taxon>
        <taxon>Acrasis</taxon>
    </lineage>
</organism>
<sequence length="276" mass="29961">MSTLVKRQKGRLSNQLRSIEAQLGLLNKADGSAKYKQGDSSVLAAVYGPSEVLPKDEKGDRASVQVVFKRRDGKPGRREKQNENIIRNALEPIIMTHLYPRTAIMIIVQVLVDDGSILSVALNACVLALMDAGVPISTVISSISCSIVVDENGSQTLLTDPDLSEERTSIGETYFVFDGHVVAKTGEGGLVSSVTSGLLTDSAYTSCLTASRSGSKSVYTFIRETLKRKPTTVMAPIENIIFERDEASSATNGSDFKMEDEKEESKTFSNVFMKPI</sequence>
<evidence type="ECO:0000256" key="6">
    <source>
        <dbReference type="SAM" id="MobiDB-lite"/>
    </source>
</evidence>
<name>A0AAW2Z1A7_9EUKA</name>
<dbReference type="GO" id="GO:0006364">
    <property type="term" value="P:rRNA processing"/>
    <property type="evidence" value="ECO:0007669"/>
    <property type="project" value="UniProtKB-KW"/>
</dbReference>
<proteinExistence type="inferred from homology"/>
<dbReference type="GO" id="GO:0005730">
    <property type="term" value="C:nucleolus"/>
    <property type="evidence" value="ECO:0007669"/>
    <property type="project" value="TreeGrafter"/>
</dbReference>
<dbReference type="CDD" id="cd11372">
    <property type="entry name" value="RNase_PH_RRP46"/>
    <property type="match status" value="1"/>
</dbReference>
<dbReference type="SUPFAM" id="SSF55666">
    <property type="entry name" value="Ribonuclease PH domain 2-like"/>
    <property type="match status" value="1"/>
</dbReference>
<comment type="similarity">
    <text evidence="2">Belongs to the RNase PH family.</text>
</comment>
<evidence type="ECO:0000256" key="4">
    <source>
        <dbReference type="ARBA" id="ARBA00022835"/>
    </source>
</evidence>
<evidence type="ECO:0000256" key="5">
    <source>
        <dbReference type="ARBA" id="ARBA00023242"/>
    </source>
</evidence>
<dbReference type="GO" id="GO:0071051">
    <property type="term" value="P:poly(A)-dependent snoRNA 3'-end processing"/>
    <property type="evidence" value="ECO:0007669"/>
    <property type="project" value="TreeGrafter"/>
</dbReference>
<evidence type="ECO:0000313" key="9">
    <source>
        <dbReference type="Proteomes" id="UP001431209"/>
    </source>
</evidence>
<keyword evidence="9" id="KW-1185">Reference proteome</keyword>
<protein>
    <submittedName>
        <fullName evidence="8">Exosome complex protein RRP46</fullName>
    </submittedName>
</protein>
<dbReference type="AlphaFoldDB" id="A0AAW2Z1A7"/>
<dbReference type="GO" id="GO:0071028">
    <property type="term" value="P:nuclear mRNA surveillance"/>
    <property type="evidence" value="ECO:0007669"/>
    <property type="project" value="TreeGrafter"/>
</dbReference>
<dbReference type="GO" id="GO:0000177">
    <property type="term" value="C:cytoplasmic exosome (RNase complex)"/>
    <property type="evidence" value="ECO:0007669"/>
    <property type="project" value="TreeGrafter"/>
</dbReference>
<dbReference type="InterPro" id="IPR027408">
    <property type="entry name" value="PNPase/RNase_PH_dom_sf"/>
</dbReference>
<dbReference type="SUPFAM" id="SSF54211">
    <property type="entry name" value="Ribosomal protein S5 domain 2-like"/>
    <property type="match status" value="1"/>
</dbReference>
<keyword evidence="4" id="KW-0271">Exosome</keyword>
<dbReference type="InterPro" id="IPR001247">
    <property type="entry name" value="ExoRNase_PH_dom1"/>
</dbReference>
<dbReference type="InterPro" id="IPR036345">
    <property type="entry name" value="ExoRNase_PH_dom2_sf"/>
</dbReference>
<feature type="region of interest" description="Disordered" evidence="6">
    <location>
        <begin position="250"/>
        <end position="276"/>
    </location>
</feature>